<name>A0ACB8S1K9_9AGAM</name>
<proteinExistence type="predicted"/>
<reference evidence="1" key="1">
    <citation type="submission" date="2021-02" db="EMBL/GenBank/DDBJ databases">
        <authorList>
            <consortium name="DOE Joint Genome Institute"/>
            <person name="Ahrendt S."/>
            <person name="Looney B.P."/>
            <person name="Miyauchi S."/>
            <person name="Morin E."/>
            <person name="Drula E."/>
            <person name="Courty P.E."/>
            <person name="Chicoki N."/>
            <person name="Fauchery L."/>
            <person name="Kohler A."/>
            <person name="Kuo A."/>
            <person name="Labutti K."/>
            <person name="Pangilinan J."/>
            <person name="Lipzen A."/>
            <person name="Riley R."/>
            <person name="Andreopoulos W."/>
            <person name="He G."/>
            <person name="Johnson J."/>
            <person name="Barry K.W."/>
            <person name="Grigoriev I.V."/>
            <person name="Nagy L."/>
            <person name="Hibbett D."/>
            <person name="Henrissat B."/>
            <person name="Matheny P.B."/>
            <person name="Labbe J."/>
            <person name="Martin F."/>
        </authorList>
    </citation>
    <scope>NUCLEOTIDE SEQUENCE</scope>
    <source>
        <strain evidence="1">FP105234-sp</strain>
    </source>
</reference>
<dbReference type="EMBL" id="MU275862">
    <property type="protein sequence ID" value="KAI0050424.1"/>
    <property type="molecule type" value="Genomic_DNA"/>
</dbReference>
<keyword evidence="2" id="KW-1185">Reference proteome</keyword>
<gene>
    <name evidence="1" type="ORF">FA95DRAFT_624347</name>
</gene>
<evidence type="ECO:0000313" key="1">
    <source>
        <dbReference type="EMBL" id="KAI0050424.1"/>
    </source>
</evidence>
<protein>
    <submittedName>
        <fullName evidence="1">Uncharacterized protein</fullName>
    </submittedName>
</protein>
<accession>A0ACB8S1K9</accession>
<organism evidence="1 2">
    <name type="scientific">Auriscalpium vulgare</name>
    <dbReference type="NCBI Taxonomy" id="40419"/>
    <lineage>
        <taxon>Eukaryota</taxon>
        <taxon>Fungi</taxon>
        <taxon>Dikarya</taxon>
        <taxon>Basidiomycota</taxon>
        <taxon>Agaricomycotina</taxon>
        <taxon>Agaricomycetes</taxon>
        <taxon>Russulales</taxon>
        <taxon>Auriscalpiaceae</taxon>
        <taxon>Auriscalpium</taxon>
    </lineage>
</organism>
<evidence type="ECO:0000313" key="2">
    <source>
        <dbReference type="Proteomes" id="UP000814033"/>
    </source>
</evidence>
<comment type="caution">
    <text evidence="1">The sequence shown here is derived from an EMBL/GenBank/DDBJ whole genome shotgun (WGS) entry which is preliminary data.</text>
</comment>
<dbReference type="Proteomes" id="UP000814033">
    <property type="component" value="Unassembled WGS sequence"/>
</dbReference>
<sequence>MKCFRGHHRGHCAAHLWMGSSVAPYADRDRWGYQEVTSYLNEHKASQKGIRAPTNLPGGRHDRIE</sequence>
<reference evidence="1" key="2">
    <citation type="journal article" date="2022" name="New Phytol.">
        <title>Evolutionary transition to the ectomycorrhizal habit in the genomes of a hyperdiverse lineage of mushroom-forming fungi.</title>
        <authorList>
            <person name="Looney B."/>
            <person name="Miyauchi S."/>
            <person name="Morin E."/>
            <person name="Drula E."/>
            <person name="Courty P.E."/>
            <person name="Kohler A."/>
            <person name="Kuo A."/>
            <person name="LaButti K."/>
            <person name="Pangilinan J."/>
            <person name="Lipzen A."/>
            <person name="Riley R."/>
            <person name="Andreopoulos W."/>
            <person name="He G."/>
            <person name="Johnson J."/>
            <person name="Nolan M."/>
            <person name="Tritt A."/>
            <person name="Barry K.W."/>
            <person name="Grigoriev I.V."/>
            <person name="Nagy L.G."/>
            <person name="Hibbett D."/>
            <person name="Henrissat B."/>
            <person name="Matheny P.B."/>
            <person name="Labbe J."/>
            <person name="Martin F.M."/>
        </authorList>
    </citation>
    <scope>NUCLEOTIDE SEQUENCE</scope>
    <source>
        <strain evidence="1">FP105234-sp</strain>
    </source>
</reference>